<feature type="compositionally biased region" description="Basic and acidic residues" evidence="1">
    <location>
        <begin position="44"/>
        <end position="53"/>
    </location>
</feature>
<feature type="compositionally biased region" description="Basic and acidic residues" evidence="1">
    <location>
        <begin position="309"/>
        <end position="322"/>
    </location>
</feature>
<feature type="region of interest" description="Disordered" evidence="1">
    <location>
        <begin position="467"/>
        <end position="537"/>
    </location>
</feature>
<keyword evidence="3" id="KW-1185">Reference proteome</keyword>
<protein>
    <submittedName>
        <fullName evidence="2">Uncharacterized protein</fullName>
    </submittedName>
</protein>
<feature type="compositionally biased region" description="Low complexity" evidence="1">
    <location>
        <begin position="509"/>
        <end position="521"/>
    </location>
</feature>
<evidence type="ECO:0000313" key="3">
    <source>
        <dbReference type="Proteomes" id="UP001634393"/>
    </source>
</evidence>
<evidence type="ECO:0000313" key="2">
    <source>
        <dbReference type="EMBL" id="KAL3825632.1"/>
    </source>
</evidence>
<organism evidence="2 3">
    <name type="scientific">Penstemon smallii</name>
    <dbReference type="NCBI Taxonomy" id="265156"/>
    <lineage>
        <taxon>Eukaryota</taxon>
        <taxon>Viridiplantae</taxon>
        <taxon>Streptophyta</taxon>
        <taxon>Embryophyta</taxon>
        <taxon>Tracheophyta</taxon>
        <taxon>Spermatophyta</taxon>
        <taxon>Magnoliopsida</taxon>
        <taxon>eudicotyledons</taxon>
        <taxon>Gunneridae</taxon>
        <taxon>Pentapetalae</taxon>
        <taxon>asterids</taxon>
        <taxon>lamiids</taxon>
        <taxon>Lamiales</taxon>
        <taxon>Plantaginaceae</taxon>
        <taxon>Cheloneae</taxon>
        <taxon>Penstemon</taxon>
    </lineage>
</organism>
<gene>
    <name evidence="2" type="ORF">ACJIZ3_021661</name>
</gene>
<dbReference type="Proteomes" id="UP001634393">
    <property type="component" value="Unassembled WGS sequence"/>
</dbReference>
<sequence>MDTGRTPNEMEMNGKEYKLYTNAKEEKGPTVSDALSHNKQKSKASKESNDEKVHEFPVKLELESVDVNEKQLDLIPEVIEKKHKCIMTKGNDNKNGSEVIAESKDKKKKKKLKKDNMLDDDTYCDLESKNKGLANKVDESAQDKVQVEETIRQKKATVSMKLSGSKGESKVKSKKRSIEAAENEADECKKASKKRKGTVSDGNENQPGQEVALEESKPKKTKDLEEVTDVQPHITLPNGHAHPQNKKENFQVDHVAAQNISPKHTDEGSKENLNNGVDIFNHSKFPMKQHVGSAEDGAETGYGANSQKWVDEHSENTYRRFMDSLSSQGSTEGGEASDPGTQSVTQESPTDEIPRAGLELISRIQTLQAKLDGYKREEEFRLENLEKLSDLTRSFEKVQLEQQKHFEKVQLEQHKRIEEQHKLIEEQQKHIKLFLEPYVSMMNAMNYATYPPHTGMIHASCPPPTGMDHASYPPPTGMPHLQSPYQPPDGSLPSSCPPYAPRSDLQFDQSQPQPQPRNRQSQADDDDDDDVVNLQKN</sequence>
<evidence type="ECO:0000256" key="1">
    <source>
        <dbReference type="SAM" id="MobiDB-lite"/>
    </source>
</evidence>
<reference evidence="2 3" key="1">
    <citation type="submission" date="2024-12" db="EMBL/GenBank/DDBJ databases">
        <title>The unique morphological basis and parallel evolutionary history of personate flowers in Penstemon.</title>
        <authorList>
            <person name="Depatie T.H."/>
            <person name="Wessinger C.A."/>
        </authorList>
    </citation>
    <scope>NUCLEOTIDE SEQUENCE [LARGE SCALE GENOMIC DNA]</scope>
    <source>
        <strain evidence="2">WTNN_2</strain>
        <tissue evidence="2">Leaf</tissue>
    </source>
</reference>
<feature type="region of interest" description="Disordered" evidence="1">
    <location>
        <begin position="154"/>
        <end position="351"/>
    </location>
</feature>
<dbReference type="AlphaFoldDB" id="A0ABD3SM31"/>
<feature type="compositionally biased region" description="Basic and acidic residues" evidence="1">
    <location>
        <begin position="12"/>
        <end position="28"/>
    </location>
</feature>
<accession>A0ABD3SM31</accession>
<feature type="region of interest" description="Disordered" evidence="1">
    <location>
        <begin position="88"/>
        <end position="124"/>
    </location>
</feature>
<feature type="compositionally biased region" description="Basic and acidic residues" evidence="1">
    <location>
        <begin position="167"/>
        <end position="179"/>
    </location>
</feature>
<feature type="region of interest" description="Disordered" evidence="1">
    <location>
        <begin position="1"/>
        <end position="53"/>
    </location>
</feature>
<comment type="caution">
    <text evidence="2">The sequence shown here is derived from an EMBL/GenBank/DDBJ whole genome shotgun (WGS) entry which is preliminary data.</text>
</comment>
<name>A0ABD3SM31_9LAMI</name>
<proteinExistence type="predicted"/>
<feature type="compositionally biased region" description="Basic and acidic residues" evidence="1">
    <location>
        <begin position="214"/>
        <end position="225"/>
    </location>
</feature>
<feature type="compositionally biased region" description="Polar residues" evidence="1">
    <location>
        <begin position="339"/>
        <end position="348"/>
    </location>
</feature>
<dbReference type="EMBL" id="JBJXBP010000006">
    <property type="protein sequence ID" value="KAL3825632.1"/>
    <property type="molecule type" value="Genomic_DNA"/>
</dbReference>